<name>A0ABX3EL49_9BACL</name>
<gene>
    <name evidence="2" type="ORF">A3844_20365</name>
</gene>
<protein>
    <submittedName>
        <fullName evidence="2">Uncharacterized protein</fullName>
    </submittedName>
</protein>
<organism evidence="2 3">
    <name type="scientific">Paenibacillus helianthi</name>
    <dbReference type="NCBI Taxonomy" id="1349432"/>
    <lineage>
        <taxon>Bacteria</taxon>
        <taxon>Bacillati</taxon>
        <taxon>Bacillota</taxon>
        <taxon>Bacilli</taxon>
        <taxon>Bacillales</taxon>
        <taxon>Paenibacillaceae</taxon>
        <taxon>Paenibacillus</taxon>
    </lineage>
</organism>
<keyword evidence="1" id="KW-0812">Transmembrane</keyword>
<feature type="transmembrane region" description="Helical" evidence="1">
    <location>
        <begin position="39"/>
        <end position="56"/>
    </location>
</feature>
<sequence>MSFLPTAKSNRWYIWFPVYALLLWLLLTLHRFILLDKEFSALLLGRYAVLALGVSIMVNGSGWLGARLVWLITTAGILIGLGLMIFYTYREMSGWEDLAGFLTFAMFTLGGFAAGLLTEGVYWLARRRHGA</sequence>
<keyword evidence="3" id="KW-1185">Reference proteome</keyword>
<proteinExistence type="predicted"/>
<keyword evidence="1" id="KW-0472">Membrane</keyword>
<keyword evidence="1" id="KW-1133">Transmembrane helix</keyword>
<dbReference type="RefSeq" id="WP_074085871.1">
    <property type="nucleotide sequence ID" value="NZ_LVWI01000055.1"/>
</dbReference>
<reference evidence="2 3" key="1">
    <citation type="submission" date="2016-03" db="EMBL/GenBank/DDBJ databases">
        <authorList>
            <person name="Sant'Anna F.H."/>
            <person name="Ambrosini A."/>
            <person name="Souza R."/>
            <person name="Bach E."/>
            <person name="Fernandes G."/>
            <person name="Balsanelli E."/>
            <person name="Baura V.A."/>
            <person name="Souza E.M."/>
            <person name="Passaglia L."/>
        </authorList>
    </citation>
    <scope>NUCLEOTIDE SEQUENCE [LARGE SCALE GENOMIC DNA]</scope>
    <source>
        <strain evidence="2 3">P26E</strain>
    </source>
</reference>
<feature type="transmembrane region" description="Helical" evidence="1">
    <location>
        <begin position="12"/>
        <end position="33"/>
    </location>
</feature>
<dbReference type="Proteomes" id="UP000186058">
    <property type="component" value="Unassembled WGS sequence"/>
</dbReference>
<feature type="transmembrane region" description="Helical" evidence="1">
    <location>
        <begin position="101"/>
        <end position="125"/>
    </location>
</feature>
<feature type="transmembrane region" description="Helical" evidence="1">
    <location>
        <begin position="68"/>
        <end position="89"/>
    </location>
</feature>
<evidence type="ECO:0000313" key="3">
    <source>
        <dbReference type="Proteomes" id="UP000186058"/>
    </source>
</evidence>
<accession>A0ABX3EL49</accession>
<evidence type="ECO:0000313" key="2">
    <source>
        <dbReference type="EMBL" id="OKP84042.1"/>
    </source>
</evidence>
<dbReference type="EMBL" id="LVWI01000055">
    <property type="protein sequence ID" value="OKP84042.1"/>
    <property type="molecule type" value="Genomic_DNA"/>
</dbReference>
<evidence type="ECO:0000256" key="1">
    <source>
        <dbReference type="SAM" id="Phobius"/>
    </source>
</evidence>
<comment type="caution">
    <text evidence="2">The sequence shown here is derived from an EMBL/GenBank/DDBJ whole genome shotgun (WGS) entry which is preliminary data.</text>
</comment>